<feature type="signal peptide" evidence="1">
    <location>
        <begin position="1"/>
        <end position="20"/>
    </location>
</feature>
<keyword evidence="3" id="KW-1185">Reference proteome</keyword>
<accession>A0ABW1YPJ1</accession>
<keyword evidence="1" id="KW-0732">Signal</keyword>
<evidence type="ECO:0000313" key="2">
    <source>
        <dbReference type="EMBL" id="MFC6634683.1"/>
    </source>
</evidence>
<evidence type="ECO:0000313" key="3">
    <source>
        <dbReference type="Proteomes" id="UP001596425"/>
    </source>
</evidence>
<name>A0ABW1YPJ1_9GAMM</name>
<reference evidence="3" key="1">
    <citation type="journal article" date="2019" name="Int. J. Syst. Evol. Microbiol.">
        <title>The Global Catalogue of Microorganisms (GCM) 10K type strain sequencing project: providing services to taxonomists for standard genome sequencing and annotation.</title>
        <authorList>
            <consortium name="The Broad Institute Genomics Platform"/>
            <consortium name="The Broad Institute Genome Sequencing Center for Infectious Disease"/>
            <person name="Wu L."/>
            <person name="Ma J."/>
        </authorList>
    </citation>
    <scope>NUCLEOTIDE SEQUENCE [LARGE SCALE GENOMIC DNA]</scope>
    <source>
        <strain evidence="3">CGMCC 1.13718</strain>
    </source>
</reference>
<organism evidence="2 3">
    <name type="scientific">Microbulbifer taiwanensis</name>
    <dbReference type="NCBI Taxonomy" id="986746"/>
    <lineage>
        <taxon>Bacteria</taxon>
        <taxon>Pseudomonadati</taxon>
        <taxon>Pseudomonadota</taxon>
        <taxon>Gammaproteobacteria</taxon>
        <taxon>Cellvibrionales</taxon>
        <taxon>Microbulbiferaceae</taxon>
        <taxon>Microbulbifer</taxon>
    </lineage>
</organism>
<dbReference type="EMBL" id="JBHSVR010000001">
    <property type="protein sequence ID" value="MFC6634683.1"/>
    <property type="molecule type" value="Genomic_DNA"/>
</dbReference>
<dbReference type="RefSeq" id="WP_193191708.1">
    <property type="nucleotide sequence ID" value="NZ_JACZFR010000021.1"/>
</dbReference>
<dbReference type="Proteomes" id="UP001596425">
    <property type="component" value="Unassembled WGS sequence"/>
</dbReference>
<comment type="caution">
    <text evidence="2">The sequence shown here is derived from an EMBL/GenBank/DDBJ whole genome shotgun (WGS) entry which is preliminary data.</text>
</comment>
<gene>
    <name evidence="2" type="ORF">ACFQBM_15450</name>
</gene>
<sequence length="106" mass="11665">MKSRILCAALAGLCICTAVAQDRYVCRLGSSERVIEVLYASPPGRVPCEVSYTKSEGVQILWRSEHEIGYCEARAKAFAEKQAAWGWHCTEPAIIDNEATAEESVD</sequence>
<proteinExistence type="predicted"/>
<feature type="chain" id="PRO_5045103349" evidence="1">
    <location>
        <begin position="21"/>
        <end position="106"/>
    </location>
</feature>
<protein>
    <submittedName>
        <fullName evidence="2">Uncharacterized protein</fullName>
    </submittedName>
</protein>
<evidence type="ECO:0000256" key="1">
    <source>
        <dbReference type="SAM" id="SignalP"/>
    </source>
</evidence>